<keyword evidence="1" id="KW-0472">Membrane</keyword>
<organism evidence="2 3">
    <name type="scientific">Paracerasibacillus soli</name>
    <dbReference type="NCBI Taxonomy" id="480284"/>
    <lineage>
        <taxon>Bacteria</taxon>
        <taxon>Bacillati</taxon>
        <taxon>Bacillota</taxon>
        <taxon>Bacilli</taxon>
        <taxon>Bacillales</taxon>
        <taxon>Bacillaceae</taxon>
        <taxon>Paracerasibacillus</taxon>
    </lineage>
</organism>
<reference evidence="2 3" key="1">
    <citation type="submission" date="2023-10" db="EMBL/GenBank/DDBJ databases">
        <title>Virgibacillus soli CC-YMP-6 genome.</title>
        <authorList>
            <person name="Miliotis G."/>
            <person name="Sengupta P."/>
            <person name="Hameed A."/>
            <person name="Chuvochina M."/>
            <person name="Mcdonagh F."/>
            <person name="Simpson A.C."/>
            <person name="Singh N.K."/>
            <person name="Rekha P.D."/>
            <person name="Raman K."/>
            <person name="Hugenholtz P."/>
            <person name="Venkateswaran K."/>
        </authorList>
    </citation>
    <scope>NUCLEOTIDE SEQUENCE [LARGE SCALE GENOMIC DNA]</scope>
    <source>
        <strain evidence="2 3">CC-YMP-6</strain>
    </source>
</reference>
<sequence length="43" mass="4939">MKRTIIVIILIGMFGWAIYSFAIDHSGKQESELDEEVGLEREI</sequence>
<dbReference type="RefSeq" id="WP_320378325.1">
    <property type="nucleotide sequence ID" value="NZ_JAWDIQ010000001.1"/>
</dbReference>
<name>A0ABU5CPX0_9BACI</name>
<evidence type="ECO:0000256" key="1">
    <source>
        <dbReference type="SAM" id="Phobius"/>
    </source>
</evidence>
<keyword evidence="1" id="KW-0812">Transmembrane</keyword>
<evidence type="ECO:0000313" key="2">
    <source>
        <dbReference type="EMBL" id="MDY0407515.1"/>
    </source>
</evidence>
<dbReference type="Proteomes" id="UP001275315">
    <property type="component" value="Unassembled WGS sequence"/>
</dbReference>
<protein>
    <submittedName>
        <fullName evidence="2">Uncharacterized protein</fullName>
    </submittedName>
</protein>
<keyword evidence="3" id="KW-1185">Reference proteome</keyword>
<comment type="caution">
    <text evidence="2">The sequence shown here is derived from an EMBL/GenBank/DDBJ whole genome shotgun (WGS) entry which is preliminary data.</text>
</comment>
<accession>A0ABU5CPX0</accession>
<dbReference type="EMBL" id="JAWDIQ010000001">
    <property type="protein sequence ID" value="MDY0407515.1"/>
    <property type="molecule type" value="Genomic_DNA"/>
</dbReference>
<feature type="transmembrane region" description="Helical" evidence="1">
    <location>
        <begin position="5"/>
        <end position="23"/>
    </location>
</feature>
<gene>
    <name evidence="2" type="ORF">RWD45_01270</name>
</gene>
<proteinExistence type="predicted"/>
<evidence type="ECO:0000313" key="3">
    <source>
        <dbReference type="Proteomes" id="UP001275315"/>
    </source>
</evidence>
<keyword evidence="1" id="KW-1133">Transmembrane helix</keyword>